<reference evidence="12 13" key="1">
    <citation type="submission" date="2023-11" db="EMBL/GenBank/DDBJ databases">
        <title>Dfirmibasis_genome.</title>
        <authorList>
            <person name="Edelbroek B."/>
            <person name="Kjellin J."/>
            <person name="Jerlstrom-Hultqvist J."/>
            <person name="Soderbom F."/>
        </authorList>
    </citation>
    <scope>NUCLEOTIDE SEQUENCE [LARGE SCALE GENOMIC DNA]</scope>
    <source>
        <strain evidence="12 13">TNS-C-14</strain>
    </source>
</reference>
<evidence type="ECO:0000256" key="3">
    <source>
        <dbReference type="ARBA" id="ARBA00022692"/>
    </source>
</evidence>
<dbReference type="GO" id="GO:0007005">
    <property type="term" value="P:mitochondrion organization"/>
    <property type="evidence" value="ECO:0007669"/>
    <property type="project" value="InterPro"/>
</dbReference>
<sequence length="820" mass="95641">MNLNNFSLIRDLAKNKHIFKFKNNNSNSNILPFSTRYEPKSIYKDNKSVIGALNNYDNNIIYNTNIKKQTNISKQTNRDISPNIVNKIKKIQPHFIKSTVPPILPTILANSINNKFNSTNIQSQRFYCGVWGGGNKNKKTNTDNSGDKEEKNNNNNTNDNKNDSSNKEENNETKQSKYSYKEGIFAFFQKLIEKAKYFLTRNKPLTSDQRIALISWAAFGTGALVLIGTTSFISFILFFANTFEFFEFLANKINKYLTNNTGITITFESARGDMKTGYIRLENVNVSRTPRPDDRLSSIQLSIRQVDIKLNLLWFLEGKGLIQECLVNGVRGLIDRRTEGIYFNKNMVYPRRKRTSGDFELEKLEVRDLLITMYLPDKSYRPLPISIYHLESDRFRKQWMLLDLISCKSIVGKFDNSLFTLTIPQHHRQFNIESDDLLSMKLKQLTSNGNQNLRNYDNYYNYITEPSDNLFLTQSNSQIDNDYYHHSHGLNNNNNNHYHRYNDRDENFDETKSMSKKKLTKKKRDEKLEYRELKIDGLNTDILSRNATGPLGWIKEGTFDIDLLILLPNYMGDNEKELLSTEQLEYGIIPTSTENPRMNLHLDFKVQLNHLYSVAPLYTPEISYISNALAHPIVAYINSHSKHIPLSFKFAMNVRQFNGSWTPSQACFWEMISASVYAELLKKVQETKNVTTLKKVASDLVNDIVQWIAPHLQALHYQQKEKEEQEKLLLLQQELKKKHKKNTLQNDDDEATVYDGNGEIILSDQIHQDIENEKLEQDYQKTNNESENEDEEEEEPINQQLVYYQEMQKLLDNQQQKQYY</sequence>
<dbReference type="PANTHER" id="PTHR31068:SF0">
    <property type="entry name" value="MITOCHONDRIAL DISTRIBUTION AND MORPHOLOGY PROTEIN 31"/>
    <property type="match status" value="1"/>
</dbReference>
<evidence type="ECO:0000256" key="11">
    <source>
        <dbReference type="SAM" id="Phobius"/>
    </source>
</evidence>
<comment type="subcellular location">
    <subcellularLocation>
        <location evidence="1">Mitochondrion inner membrane</location>
    </subcellularLocation>
</comment>
<proteinExistence type="inferred from homology"/>
<keyword evidence="5" id="KW-0809">Transit peptide</keyword>
<keyword evidence="8 11" id="KW-0472">Membrane</keyword>
<dbReference type="EMBL" id="JAVFKY010000003">
    <property type="protein sequence ID" value="KAK5579274.1"/>
    <property type="molecule type" value="Genomic_DNA"/>
</dbReference>
<evidence type="ECO:0000256" key="7">
    <source>
        <dbReference type="ARBA" id="ARBA00023128"/>
    </source>
</evidence>
<comment type="function">
    <text evidence="9">Involved in the organization of the mitochondrial membranes and the global structure of the mitochondria. Also required for mitochondrial distribution and mobility as well as for the maintenance of mitochondrial DNA nucleoids structures.</text>
</comment>
<name>A0AAN7YPQ2_9MYCE</name>
<feature type="compositionally biased region" description="Basic and acidic residues" evidence="10">
    <location>
        <begin position="160"/>
        <end position="175"/>
    </location>
</feature>
<keyword evidence="13" id="KW-1185">Reference proteome</keyword>
<gene>
    <name evidence="12" type="ORF">RB653_008955</name>
</gene>
<feature type="compositionally biased region" description="Basic and acidic residues" evidence="10">
    <location>
        <begin position="500"/>
        <end position="513"/>
    </location>
</feature>
<feature type="region of interest" description="Disordered" evidence="10">
    <location>
        <begin position="775"/>
        <end position="800"/>
    </location>
</feature>
<dbReference type="Proteomes" id="UP001344447">
    <property type="component" value="Unassembled WGS sequence"/>
</dbReference>
<evidence type="ECO:0000313" key="13">
    <source>
        <dbReference type="Proteomes" id="UP001344447"/>
    </source>
</evidence>
<evidence type="ECO:0000256" key="2">
    <source>
        <dbReference type="ARBA" id="ARBA00005687"/>
    </source>
</evidence>
<accession>A0AAN7YPQ2</accession>
<organism evidence="12 13">
    <name type="scientific">Dictyostelium firmibasis</name>
    <dbReference type="NCBI Taxonomy" id="79012"/>
    <lineage>
        <taxon>Eukaryota</taxon>
        <taxon>Amoebozoa</taxon>
        <taxon>Evosea</taxon>
        <taxon>Eumycetozoa</taxon>
        <taxon>Dictyostelia</taxon>
        <taxon>Dictyosteliales</taxon>
        <taxon>Dictyosteliaceae</taxon>
        <taxon>Dictyostelium</taxon>
    </lineage>
</organism>
<dbReference type="InterPro" id="IPR012571">
    <property type="entry name" value="Mdm31/Mdm32"/>
</dbReference>
<feature type="compositionally biased region" description="Acidic residues" evidence="10">
    <location>
        <begin position="786"/>
        <end position="796"/>
    </location>
</feature>
<evidence type="ECO:0000256" key="9">
    <source>
        <dbReference type="ARBA" id="ARBA00025191"/>
    </source>
</evidence>
<dbReference type="Pfam" id="PF08118">
    <property type="entry name" value="MDM31_MDM32"/>
    <property type="match status" value="3"/>
</dbReference>
<evidence type="ECO:0000256" key="4">
    <source>
        <dbReference type="ARBA" id="ARBA00022792"/>
    </source>
</evidence>
<dbReference type="GO" id="GO:0000001">
    <property type="term" value="P:mitochondrion inheritance"/>
    <property type="evidence" value="ECO:0007669"/>
    <property type="project" value="InterPro"/>
</dbReference>
<keyword evidence="3 11" id="KW-0812">Transmembrane</keyword>
<evidence type="ECO:0000256" key="10">
    <source>
        <dbReference type="SAM" id="MobiDB-lite"/>
    </source>
</evidence>
<comment type="caution">
    <text evidence="12">The sequence shown here is derived from an EMBL/GenBank/DDBJ whole genome shotgun (WGS) entry which is preliminary data.</text>
</comment>
<evidence type="ECO:0000256" key="8">
    <source>
        <dbReference type="ARBA" id="ARBA00023136"/>
    </source>
</evidence>
<feature type="region of interest" description="Disordered" evidence="10">
    <location>
        <begin position="486"/>
        <end position="517"/>
    </location>
</feature>
<protein>
    <submittedName>
        <fullName evidence="12">Uncharacterized protein</fullName>
    </submittedName>
</protein>
<dbReference type="PANTHER" id="PTHR31068">
    <property type="entry name" value="MITOCHONDRIAL DISTRIBUTION AND MORPHOLOGY PROTEIN 31"/>
    <property type="match status" value="1"/>
</dbReference>
<feature type="transmembrane region" description="Helical" evidence="11">
    <location>
        <begin position="211"/>
        <end position="240"/>
    </location>
</feature>
<dbReference type="GO" id="GO:0005743">
    <property type="term" value="C:mitochondrial inner membrane"/>
    <property type="evidence" value="ECO:0007669"/>
    <property type="project" value="UniProtKB-SubCell"/>
</dbReference>
<comment type="similarity">
    <text evidence="2">Belongs to the MDM31/MDM32 family.</text>
</comment>
<keyword evidence="6 11" id="KW-1133">Transmembrane helix</keyword>
<evidence type="ECO:0000256" key="1">
    <source>
        <dbReference type="ARBA" id="ARBA00004273"/>
    </source>
</evidence>
<evidence type="ECO:0000256" key="5">
    <source>
        <dbReference type="ARBA" id="ARBA00022946"/>
    </source>
</evidence>
<keyword evidence="4" id="KW-0999">Mitochondrion inner membrane</keyword>
<evidence type="ECO:0000313" key="12">
    <source>
        <dbReference type="EMBL" id="KAK5579274.1"/>
    </source>
</evidence>
<keyword evidence="7" id="KW-0496">Mitochondrion</keyword>
<feature type="region of interest" description="Disordered" evidence="10">
    <location>
        <begin position="137"/>
        <end position="175"/>
    </location>
</feature>
<dbReference type="AlphaFoldDB" id="A0AAN7YPQ2"/>
<evidence type="ECO:0000256" key="6">
    <source>
        <dbReference type="ARBA" id="ARBA00022989"/>
    </source>
</evidence>